<dbReference type="InterPro" id="IPR036179">
    <property type="entry name" value="Ig-like_dom_sf"/>
</dbReference>
<dbReference type="AlphaFoldDB" id="A0A0H3YKL8"/>
<feature type="non-terminal residue" evidence="2">
    <location>
        <position position="106"/>
    </location>
</feature>
<dbReference type="InterPro" id="IPR013783">
    <property type="entry name" value="Ig-like_fold"/>
</dbReference>
<organism evidence="2">
    <name type="scientific">Schmidtea mediterranea</name>
    <name type="common">Freshwater planarian flatworm</name>
    <dbReference type="NCBI Taxonomy" id="79327"/>
    <lineage>
        <taxon>Eukaryota</taxon>
        <taxon>Metazoa</taxon>
        <taxon>Spiralia</taxon>
        <taxon>Lophotrochozoa</taxon>
        <taxon>Platyhelminthes</taxon>
        <taxon>Rhabditophora</taxon>
        <taxon>Seriata</taxon>
        <taxon>Tricladida</taxon>
        <taxon>Continenticola</taxon>
        <taxon>Geoplanoidea</taxon>
        <taxon>Dugesiidae</taxon>
        <taxon>Schmidtea</taxon>
    </lineage>
</organism>
<proteinExistence type="evidence at transcript level"/>
<dbReference type="InterPro" id="IPR007110">
    <property type="entry name" value="Ig-like_dom"/>
</dbReference>
<dbReference type="EMBL" id="KT163768">
    <property type="protein sequence ID" value="AKN21718.1"/>
    <property type="molecule type" value="mRNA"/>
</dbReference>
<name>A0A0H3YKL8_SCHMD</name>
<feature type="domain" description="Ig-like" evidence="1">
    <location>
        <begin position="36"/>
        <end position="106"/>
    </location>
</feature>
<gene>
    <name evidence="2" type="primary">NPHS1-2</name>
</gene>
<dbReference type="Gene3D" id="2.60.40.10">
    <property type="entry name" value="Immunoglobulins"/>
    <property type="match status" value="1"/>
</dbReference>
<reference evidence="2" key="1">
    <citation type="journal article" date="2015" name="Elife">
        <title>Stem cells and fluid flow drive cyst formation in an invertebrate excretory organ.</title>
        <authorList>
            <person name="Thi-Kim Vu H."/>
            <person name="Rink J.C."/>
            <person name="McKinney S.A."/>
            <person name="McClain M."/>
            <person name="Lakshmanaperumal N."/>
            <person name="Alexander R."/>
            <person name="Sanchez Alvarado A."/>
        </authorList>
    </citation>
    <scope>NUCLEOTIDE SEQUENCE</scope>
</reference>
<sequence>MSSYSRKLRQKRIAQINPFDFPPSQPLIYENNNRQPSSTILITISAKMYDNHNKKLNLKCESKEGQPDPTFEWYHNSQMLKEQELLVKIIDYKTHSFLTISFTQLM</sequence>
<dbReference type="SUPFAM" id="SSF48726">
    <property type="entry name" value="Immunoglobulin"/>
    <property type="match status" value="1"/>
</dbReference>
<protein>
    <submittedName>
        <fullName evidence="2">NPHS1-2</fullName>
    </submittedName>
</protein>
<accession>A0A0H3YKL8</accession>
<evidence type="ECO:0000259" key="1">
    <source>
        <dbReference type="PROSITE" id="PS50835"/>
    </source>
</evidence>
<evidence type="ECO:0000313" key="2">
    <source>
        <dbReference type="EMBL" id="AKN21718.1"/>
    </source>
</evidence>
<dbReference type="PROSITE" id="PS50835">
    <property type="entry name" value="IG_LIKE"/>
    <property type="match status" value="1"/>
</dbReference>